<dbReference type="SUPFAM" id="SSF54001">
    <property type="entry name" value="Cysteine proteinases"/>
    <property type="match status" value="1"/>
</dbReference>
<dbReference type="Gene3D" id="3.90.70.10">
    <property type="entry name" value="Cysteine proteinases"/>
    <property type="match status" value="1"/>
</dbReference>
<feature type="active site" evidence="5 6">
    <location>
        <position position="82"/>
    </location>
</feature>
<dbReference type="PANTHER" id="PTHR10183:SF434">
    <property type="entry name" value="CALPAIN-3"/>
    <property type="match status" value="1"/>
</dbReference>
<evidence type="ECO:0000256" key="5">
    <source>
        <dbReference type="PIRSR" id="PIRSR622684-1"/>
    </source>
</evidence>
<dbReference type="EMBL" id="CAJNOR010002496">
    <property type="protein sequence ID" value="CAF1302412.1"/>
    <property type="molecule type" value="Genomic_DNA"/>
</dbReference>
<keyword evidence="9" id="KW-1185">Reference proteome</keyword>
<dbReference type="InterPro" id="IPR038765">
    <property type="entry name" value="Papain-like_cys_pep_sf"/>
</dbReference>
<evidence type="ECO:0000259" key="7">
    <source>
        <dbReference type="PROSITE" id="PS50203"/>
    </source>
</evidence>
<dbReference type="Pfam" id="PF00648">
    <property type="entry name" value="Peptidase_C2"/>
    <property type="match status" value="1"/>
</dbReference>
<dbReference type="PANTHER" id="PTHR10183">
    <property type="entry name" value="CALPAIN"/>
    <property type="match status" value="1"/>
</dbReference>
<dbReference type="InterPro" id="IPR022683">
    <property type="entry name" value="Calpain_III"/>
</dbReference>
<evidence type="ECO:0000256" key="2">
    <source>
        <dbReference type="ARBA" id="ARBA00022670"/>
    </source>
</evidence>
<gene>
    <name evidence="8" type="ORF">XAT740_LOCUS28935</name>
</gene>
<feature type="active site" evidence="5 6">
    <location>
        <position position="248"/>
    </location>
</feature>
<dbReference type="Pfam" id="PF01067">
    <property type="entry name" value="Calpain_III"/>
    <property type="match status" value="1"/>
</dbReference>
<proteinExistence type="inferred from homology"/>
<dbReference type="Gene3D" id="2.60.120.380">
    <property type="match status" value="1"/>
</dbReference>
<feature type="domain" description="Calpain catalytic" evidence="7">
    <location>
        <begin position="28"/>
        <end position="332"/>
    </location>
</feature>
<feature type="active site" evidence="5 6">
    <location>
        <position position="272"/>
    </location>
</feature>
<dbReference type="InterPro" id="IPR022682">
    <property type="entry name" value="Calpain_domain_III"/>
</dbReference>
<evidence type="ECO:0000256" key="6">
    <source>
        <dbReference type="PROSITE-ProRule" id="PRU00239"/>
    </source>
</evidence>
<keyword evidence="3 6" id="KW-0378">Hydrolase</keyword>
<name>A0A815DSM3_ADIRI</name>
<keyword evidence="4 6" id="KW-0788">Thiol protease</keyword>
<comment type="similarity">
    <text evidence="1">Belongs to the peptidase C2 family.</text>
</comment>
<dbReference type="GO" id="GO:0004198">
    <property type="term" value="F:calcium-dependent cysteine-type endopeptidase activity"/>
    <property type="evidence" value="ECO:0007669"/>
    <property type="project" value="InterPro"/>
</dbReference>
<dbReference type="FunFam" id="3.90.70.10:FF:000001">
    <property type="entry name" value="Calpain-1 catalytic subunit"/>
    <property type="match status" value="1"/>
</dbReference>
<dbReference type="SMART" id="SM00230">
    <property type="entry name" value="CysPc"/>
    <property type="match status" value="1"/>
</dbReference>
<dbReference type="GO" id="GO:0006508">
    <property type="term" value="P:proteolysis"/>
    <property type="evidence" value="ECO:0007669"/>
    <property type="project" value="UniProtKB-KW"/>
</dbReference>
<comment type="caution">
    <text evidence="8">The sequence shown here is derived from an EMBL/GenBank/DDBJ whole genome shotgun (WGS) entry which is preliminary data.</text>
</comment>
<reference evidence="8" key="1">
    <citation type="submission" date="2021-02" db="EMBL/GenBank/DDBJ databases">
        <authorList>
            <person name="Nowell W R."/>
        </authorList>
    </citation>
    <scope>NUCLEOTIDE SEQUENCE</scope>
</reference>
<keyword evidence="2 6" id="KW-0645">Protease</keyword>
<dbReference type="InterPro" id="IPR036213">
    <property type="entry name" value="Calpain_III_sf"/>
</dbReference>
<dbReference type="CDD" id="cd00044">
    <property type="entry name" value="CysPc"/>
    <property type="match status" value="1"/>
</dbReference>
<dbReference type="InterPro" id="IPR022684">
    <property type="entry name" value="Calpain_cysteine_protease"/>
</dbReference>
<sequence length="608" mass="71069">MSNPVQFVPFLDQDYEDIQRECLRNKTLFVDTKFPRDQTFLSDDQVKKNIIWRRPYEVTDTPKFFLNTPHRRDPGQGDLSDCWFVVAVANLTLHKQIFERVVPANQTFDKQNGYVGLFHFRFWQFGLWYDIVIDDYLPFNKKTLEPWCSWNRQERNEFWVALIEKAYAKLNGGYRNLIGGAPIEAFTDLTAGVEQRFKLNESIKERKQFFNFIVDSLKHSCLMACSINPRVDGSDLEEIKPNGLVVGHSYSVTAARYLKYKKQILSMIRLRNPWANEIEWAGAWHDRDVRWNHLDGEEKKRMSWQDSDDGEFWMTFQDFFTEFDILEICHLSPDTFQEELHLDTSIQSASNSGPMTSSIFKNHRASLRMSIPTSLIADYLPFQRKTWSCLAFEGEWIENVSSGGRCITACEHGCDFWTNPQYEIETNAEDSTIKCAIVISLMQKYNRRRFTNNPIDRYDYIQARIYRIKLAPVTPTTRSHGRHLERKTYENDDLEYIGYTGSYINRREVTLYLRITSGKYLIVPSIYEPNKAGHFLLRIFMETNYSAQRSSISFPSSINHQLTRLTIATPVTSSPKSMLTPTNLCSCLCPSDKQKQKQKSEIHLFPTT</sequence>
<evidence type="ECO:0000313" key="8">
    <source>
        <dbReference type="EMBL" id="CAF1302412.1"/>
    </source>
</evidence>
<evidence type="ECO:0000256" key="1">
    <source>
        <dbReference type="ARBA" id="ARBA00007623"/>
    </source>
</evidence>
<dbReference type="SUPFAM" id="SSF49758">
    <property type="entry name" value="Calpain large subunit, middle domain (domain III)"/>
    <property type="match status" value="1"/>
</dbReference>
<protein>
    <recommendedName>
        <fullName evidence="7">Calpain catalytic domain-containing protein</fullName>
    </recommendedName>
</protein>
<evidence type="ECO:0000256" key="4">
    <source>
        <dbReference type="ARBA" id="ARBA00022807"/>
    </source>
</evidence>
<accession>A0A815DSM3</accession>
<dbReference type="InterPro" id="IPR001300">
    <property type="entry name" value="Peptidase_C2_calpain_cat"/>
</dbReference>
<evidence type="ECO:0000256" key="3">
    <source>
        <dbReference type="ARBA" id="ARBA00022801"/>
    </source>
</evidence>
<dbReference type="Proteomes" id="UP000663828">
    <property type="component" value="Unassembled WGS sequence"/>
</dbReference>
<dbReference type="PROSITE" id="PS50203">
    <property type="entry name" value="CALPAIN_CAT"/>
    <property type="match status" value="1"/>
</dbReference>
<dbReference type="AlphaFoldDB" id="A0A815DSM3"/>
<dbReference type="PRINTS" id="PR00704">
    <property type="entry name" value="CALPAIN"/>
</dbReference>
<evidence type="ECO:0000313" key="9">
    <source>
        <dbReference type="Proteomes" id="UP000663828"/>
    </source>
</evidence>
<dbReference type="GO" id="GO:0005737">
    <property type="term" value="C:cytoplasm"/>
    <property type="evidence" value="ECO:0007669"/>
    <property type="project" value="TreeGrafter"/>
</dbReference>
<dbReference type="SMART" id="SM00720">
    <property type="entry name" value="calpain_III"/>
    <property type="match status" value="1"/>
</dbReference>
<organism evidence="8 9">
    <name type="scientific">Adineta ricciae</name>
    <name type="common">Rotifer</name>
    <dbReference type="NCBI Taxonomy" id="249248"/>
    <lineage>
        <taxon>Eukaryota</taxon>
        <taxon>Metazoa</taxon>
        <taxon>Spiralia</taxon>
        <taxon>Gnathifera</taxon>
        <taxon>Rotifera</taxon>
        <taxon>Eurotatoria</taxon>
        <taxon>Bdelloidea</taxon>
        <taxon>Adinetida</taxon>
        <taxon>Adinetidae</taxon>
        <taxon>Adineta</taxon>
    </lineage>
</organism>